<evidence type="ECO:0000256" key="4">
    <source>
        <dbReference type="ARBA" id="ARBA00023015"/>
    </source>
</evidence>
<dbReference type="InterPro" id="IPR001867">
    <property type="entry name" value="OmpR/PhoB-type_DNA-bd"/>
</dbReference>
<dbReference type="SMART" id="SM00448">
    <property type="entry name" value="REC"/>
    <property type="match status" value="1"/>
</dbReference>
<evidence type="ECO:0000256" key="2">
    <source>
        <dbReference type="ARBA" id="ARBA00022553"/>
    </source>
</evidence>
<dbReference type="PANTHER" id="PTHR48111:SF52">
    <property type="entry name" value="TRANSCRIPTIONAL REGULATORY PROTEIN YVRH"/>
    <property type="match status" value="1"/>
</dbReference>
<dbReference type="Gene3D" id="6.10.250.690">
    <property type="match status" value="1"/>
</dbReference>
<dbReference type="InterPro" id="IPR001789">
    <property type="entry name" value="Sig_transdc_resp-reg_receiver"/>
</dbReference>
<feature type="domain" description="OmpR/PhoB-type" evidence="10">
    <location>
        <begin position="135"/>
        <end position="235"/>
    </location>
</feature>
<dbReference type="InterPro" id="IPR036388">
    <property type="entry name" value="WH-like_DNA-bd_sf"/>
</dbReference>
<organism evidence="11 12">
    <name type="scientific">Thermoflavimicrobium daqui</name>
    <dbReference type="NCBI Taxonomy" id="2137476"/>
    <lineage>
        <taxon>Bacteria</taxon>
        <taxon>Bacillati</taxon>
        <taxon>Bacillota</taxon>
        <taxon>Bacilli</taxon>
        <taxon>Bacillales</taxon>
        <taxon>Thermoactinomycetaceae</taxon>
        <taxon>Thermoflavimicrobium</taxon>
    </lineage>
</organism>
<dbReference type="FunFam" id="1.10.10.10:FF:000018">
    <property type="entry name" value="DNA-binding response regulator ResD"/>
    <property type="match status" value="1"/>
</dbReference>
<accession>A0A364K4P4</accession>
<dbReference type="GO" id="GO:0006355">
    <property type="term" value="P:regulation of DNA-templated transcription"/>
    <property type="evidence" value="ECO:0007669"/>
    <property type="project" value="InterPro"/>
</dbReference>
<feature type="DNA-binding region" description="OmpR/PhoB-type" evidence="8">
    <location>
        <begin position="135"/>
        <end position="235"/>
    </location>
</feature>
<dbReference type="PANTHER" id="PTHR48111">
    <property type="entry name" value="REGULATOR OF RPOS"/>
    <property type="match status" value="1"/>
</dbReference>
<dbReference type="GO" id="GO:0005829">
    <property type="term" value="C:cytosol"/>
    <property type="evidence" value="ECO:0007669"/>
    <property type="project" value="TreeGrafter"/>
</dbReference>
<evidence type="ECO:0000313" key="11">
    <source>
        <dbReference type="EMBL" id="RAL24358.1"/>
    </source>
</evidence>
<evidence type="ECO:0000256" key="6">
    <source>
        <dbReference type="ARBA" id="ARBA00023163"/>
    </source>
</evidence>
<dbReference type="Pfam" id="PF00486">
    <property type="entry name" value="Trans_reg_C"/>
    <property type="match status" value="1"/>
</dbReference>
<dbReference type="SUPFAM" id="SSF52172">
    <property type="entry name" value="CheY-like"/>
    <property type="match status" value="1"/>
</dbReference>
<dbReference type="EMBL" id="QJKK01000004">
    <property type="protein sequence ID" value="RAL24358.1"/>
    <property type="molecule type" value="Genomic_DNA"/>
</dbReference>
<dbReference type="Pfam" id="PF00072">
    <property type="entry name" value="Response_reg"/>
    <property type="match status" value="1"/>
</dbReference>
<dbReference type="Gene3D" id="3.40.50.2300">
    <property type="match status" value="1"/>
</dbReference>
<evidence type="ECO:0000256" key="7">
    <source>
        <dbReference type="PROSITE-ProRule" id="PRU00169"/>
    </source>
</evidence>
<dbReference type="RefSeq" id="WP_113658728.1">
    <property type="nucleotide sequence ID" value="NZ_KZ845666.1"/>
</dbReference>
<keyword evidence="4" id="KW-0805">Transcription regulation</keyword>
<keyword evidence="2 7" id="KW-0597">Phosphoprotein</keyword>
<dbReference type="FunFam" id="3.40.50.2300:FF:000001">
    <property type="entry name" value="DNA-binding response regulator PhoB"/>
    <property type="match status" value="1"/>
</dbReference>
<dbReference type="PROSITE" id="PS51755">
    <property type="entry name" value="OMPR_PHOB"/>
    <property type="match status" value="1"/>
</dbReference>
<evidence type="ECO:0000256" key="5">
    <source>
        <dbReference type="ARBA" id="ARBA00023125"/>
    </source>
</evidence>
<dbReference type="GO" id="GO:0032993">
    <property type="term" value="C:protein-DNA complex"/>
    <property type="evidence" value="ECO:0007669"/>
    <property type="project" value="TreeGrafter"/>
</dbReference>
<name>A0A364K4P4_9BACL</name>
<evidence type="ECO:0000313" key="12">
    <source>
        <dbReference type="Proteomes" id="UP000251213"/>
    </source>
</evidence>
<feature type="domain" description="Response regulatory" evidence="9">
    <location>
        <begin position="7"/>
        <end position="121"/>
    </location>
</feature>
<sequence>MYIEEGKILLVDDDQPILEMLQFMLTKEKFANIYTAETAKEALKLAKEVRPDLIVLDIMLPDGDGLTVCKDIRQFTEAPILFLTAKNSYLDKLAGFSFGGDDYITKPFNPLEVVARIRVQLKRHLKSVELPAKGNICYDFGYFQVDETAGQLYIEGKEVHCPAKELQLLLFLCQNPQRVFSFRQIYQQVWKDIYDLGGENTIKVHVHRLREKIEPNPSKPIYLLTVRGLGYKLVAPKGDNGL</sequence>
<reference evidence="11 12" key="2">
    <citation type="submission" date="2018-06" db="EMBL/GenBank/DDBJ databases">
        <authorList>
            <person name="Zhirakovskaya E."/>
        </authorList>
    </citation>
    <scope>NUCLEOTIDE SEQUENCE [LARGE SCALE GENOMIC DNA]</scope>
    <source>
        <strain evidence="11 12">FBKL4.011</strain>
    </source>
</reference>
<keyword evidence="3" id="KW-0902">Two-component regulatory system</keyword>
<dbReference type="CDD" id="cd00383">
    <property type="entry name" value="trans_reg_C"/>
    <property type="match status" value="1"/>
</dbReference>
<dbReference type="Gene3D" id="1.10.10.10">
    <property type="entry name" value="Winged helix-like DNA-binding domain superfamily/Winged helix DNA-binding domain"/>
    <property type="match status" value="1"/>
</dbReference>
<comment type="subcellular location">
    <subcellularLocation>
        <location evidence="1">Cytoplasm</location>
    </subcellularLocation>
</comment>
<protein>
    <submittedName>
        <fullName evidence="11">DNA-binding response regulator</fullName>
    </submittedName>
</protein>
<dbReference type="OrthoDB" id="9790442at2"/>
<dbReference type="InterPro" id="IPR011006">
    <property type="entry name" value="CheY-like_superfamily"/>
</dbReference>
<dbReference type="AlphaFoldDB" id="A0A364K4P4"/>
<dbReference type="SUPFAM" id="SSF46894">
    <property type="entry name" value="C-terminal effector domain of the bipartite response regulators"/>
    <property type="match status" value="1"/>
</dbReference>
<dbReference type="SMART" id="SM00862">
    <property type="entry name" value="Trans_reg_C"/>
    <property type="match status" value="1"/>
</dbReference>
<keyword evidence="5 8" id="KW-0238">DNA-binding</keyword>
<feature type="modified residue" description="4-aspartylphosphate" evidence="7">
    <location>
        <position position="57"/>
    </location>
</feature>
<keyword evidence="6" id="KW-0804">Transcription</keyword>
<dbReference type="GO" id="GO:0000976">
    <property type="term" value="F:transcription cis-regulatory region binding"/>
    <property type="evidence" value="ECO:0007669"/>
    <property type="project" value="TreeGrafter"/>
</dbReference>
<proteinExistence type="predicted"/>
<dbReference type="CDD" id="cd17574">
    <property type="entry name" value="REC_OmpR"/>
    <property type="match status" value="1"/>
</dbReference>
<dbReference type="Proteomes" id="UP000251213">
    <property type="component" value="Unassembled WGS sequence"/>
</dbReference>
<evidence type="ECO:0000256" key="3">
    <source>
        <dbReference type="ARBA" id="ARBA00023012"/>
    </source>
</evidence>
<keyword evidence="12" id="KW-1185">Reference proteome</keyword>
<dbReference type="PROSITE" id="PS50110">
    <property type="entry name" value="RESPONSE_REGULATORY"/>
    <property type="match status" value="1"/>
</dbReference>
<evidence type="ECO:0000259" key="9">
    <source>
        <dbReference type="PROSITE" id="PS50110"/>
    </source>
</evidence>
<dbReference type="InterPro" id="IPR016032">
    <property type="entry name" value="Sig_transdc_resp-reg_C-effctor"/>
</dbReference>
<dbReference type="InterPro" id="IPR039420">
    <property type="entry name" value="WalR-like"/>
</dbReference>
<evidence type="ECO:0000256" key="1">
    <source>
        <dbReference type="ARBA" id="ARBA00004496"/>
    </source>
</evidence>
<gene>
    <name evidence="11" type="ORF">DL897_08505</name>
</gene>
<dbReference type="GO" id="GO:0000156">
    <property type="term" value="F:phosphorelay response regulator activity"/>
    <property type="evidence" value="ECO:0007669"/>
    <property type="project" value="TreeGrafter"/>
</dbReference>
<evidence type="ECO:0000259" key="10">
    <source>
        <dbReference type="PROSITE" id="PS51755"/>
    </source>
</evidence>
<evidence type="ECO:0000256" key="8">
    <source>
        <dbReference type="PROSITE-ProRule" id="PRU01091"/>
    </source>
</evidence>
<comment type="caution">
    <text evidence="11">The sequence shown here is derived from an EMBL/GenBank/DDBJ whole genome shotgun (WGS) entry which is preliminary data.</text>
</comment>
<reference evidence="11 12" key="1">
    <citation type="submission" date="2018-06" db="EMBL/GenBank/DDBJ databases">
        <title>Thermoflavimicrobium daqus sp. nov., a thermophilic microbe isolated from Moutai-flavour Daqu.</title>
        <authorList>
            <person name="Wang X."/>
            <person name="Zhou H."/>
        </authorList>
    </citation>
    <scope>NUCLEOTIDE SEQUENCE [LARGE SCALE GENOMIC DNA]</scope>
    <source>
        <strain evidence="11 12">FBKL4.011</strain>
    </source>
</reference>